<keyword evidence="4" id="KW-1185">Reference proteome</keyword>
<dbReference type="InterPro" id="IPR013187">
    <property type="entry name" value="F-box-assoc_dom_typ3"/>
</dbReference>
<comment type="caution">
    <text evidence="3">The sequence shown here is derived from an EMBL/GenBank/DDBJ whole genome shotgun (WGS) entry which is preliminary data.</text>
</comment>
<dbReference type="EMBL" id="JAAMPC010000015">
    <property type="protein sequence ID" value="KAG2255435.1"/>
    <property type="molecule type" value="Genomic_DNA"/>
</dbReference>
<accession>A0A8X7TUR6</accession>
<reference evidence="3 4" key="1">
    <citation type="submission" date="2020-02" db="EMBL/GenBank/DDBJ databases">
        <authorList>
            <person name="Ma Q."/>
            <person name="Huang Y."/>
            <person name="Song X."/>
            <person name="Pei D."/>
        </authorList>
    </citation>
    <scope>NUCLEOTIDE SEQUENCE [LARGE SCALE GENOMIC DNA]</scope>
    <source>
        <strain evidence="3">Sxm20200214</strain>
        <tissue evidence="3">Leaf</tissue>
    </source>
</reference>
<feature type="domain" description="F-box associated beta-propeller type 3" evidence="2">
    <location>
        <begin position="15"/>
        <end position="77"/>
    </location>
</feature>
<feature type="domain" description="F-box associated beta-propeller type 3" evidence="2">
    <location>
        <begin position="78"/>
        <end position="240"/>
    </location>
</feature>
<feature type="region of interest" description="Disordered" evidence="1">
    <location>
        <begin position="300"/>
        <end position="322"/>
    </location>
</feature>
<dbReference type="PANTHER" id="PTHR31111:SF63">
    <property type="entry name" value="F-BOX DOMAIN-CONTAINING PROTEIN"/>
    <property type="match status" value="1"/>
</dbReference>
<evidence type="ECO:0000256" key="1">
    <source>
        <dbReference type="SAM" id="MobiDB-lite"/>
    </source>
</evidence>
<dbReference type="OrthoDB" id="1112610at2759"/>
<dbReference type="AlphaFoldDB" id="A0A8X7TUR6"/>
<gene>
    <name evidence="3" type="ORF">Bca52824_074729</name>
</gene>
<protein>
    <recommendedName>
        <fullName evidence="2">F-box associated beta-propeller type 3 domain-containing protein</fullName>
    </recommendedName>
</protein>
<name>A0A8X7TUR6_BRACI</name>
<dbReference type="NCBIfam" id="TIGR01640">
    <property type="entry name" value="F_box_assoc_1"/>
    <property type="match status" value="1"/>
</dbReference>
<evidence type="ECO:0000313" key="3">
    <source>
        <dbReference type="EMBL" id="KAG2255435.1"/>
    </source>
</evidence>
<organism evidence="3 4">
    <name type="scientific">Brassica carinata</name>
    <name type="common">Ethiopian mustard</name>
    <name type="synonym">Abyssinian cabbage</name>
    <dbReference type="NCBI Taxonomy" id="52824"/>
    <lineage>
        <taxon>Eukaryota</taxon>
        <taxon>Viridiplantae</taxon>
        <taxon>Streptophyta</taxon>
        <taxon>Embryophyta</taxon>
        <taxon>Tracheophyta</taxon>
        <taxon>Spermatophyta</taxon>
        <taxon>Magnoliopsida</taxon>
        <taxon>eudicotyledons</taxon>
        <taxon>Gunneridae</taxon>
        <taxon>Pentapetalae</taxon>
        <taxon>rosids</taxon>
        <taxon>malvids</taxon>
        <taxon>Brassicales</taxon>
        <taxon>Brassicaceae</taxon>
        <taxon>Brassiceae</taxon>
        <taxon>Brassica</taxon>
    </lineage>
</organism>
<dbReference type="PANTHER" id="PTHR31111">
    <property type="entry name" value="BNAA05G37150D PROTEIN-RELATED"/>
    <property type="match status" value="1"/>
</dbReference>
<feature type="compositionally biased region" description="Polar residues" evidence="1">
    <location>
        <begin position="300"/>
        <end position="309"/>
    </location>
</feature>
<dbReference type="InterPro" id="IPR017451">
    <property type="entry name" value="F-box-assoc_interact_dom"/>
</dbReference>
<proteinExistence type="predicted"/>
<dbReference type="Proteomes" id="UP000886595">
    <property type="component" value="Unassembled WGS sequence"/>
</dbReference>
<dbReference type="Pfam" id="PF08268">
    <property type="entry name" value="FBA_3"/>
    <property type="match status" value="2"/>
</dbReference>
<sequence length="322" mass="37727">MHFPPDGMQIFDHDDRRFSCGYASGLIYFYGMWTEEKRVPVICNPKTRQYETLPYISSYRSSSSVLGFDPIEKQFKVSWRKIECSLRVEIKSEGVCINGVLYYLGYMWEEMSEVTSNYVIVCFDVRSEKFKFIYPESLQELINYKGKLGVIYNEDFTDDAIELRVWVLEDVEKHEWTKYAYTLRGDKLFPHYASEVGVISTGEIMLSMADYTSKQPFYIDYFNPERNTIRRVEIQASMFHVYKEEEYEDDKYGFRRFMVKRGRKQMEIKPTLTGAPDKLSWLGTKTGCYTTKSGYATALSSRTDPTEISQDGRLNGRKRSGI</sequence>
<evidence type="ECO:0000313" key="4">
    <source>
        <dbReference type="Proteomes" id="UP000886595"/>
    </source>
</evidence>
<evidence type="ECO:0000259" key="2">
    <source>
        <dbReference type="Pfam" id="PF08268"/>
    </source>
</evidence>